<feature type="transmembrane region" description="Helical" evidence="8">
    <location>
        <begin position="473"/>
        <end position="493"/>
    </location>
</feature>
<feature type="transmembrane region" description="Helical" evidence="8">
    <location>
        <begin position="347"/>
        <end position="371"/>
    </location>
</feature>
<dbReference type="InterPro" id="IPR000644">
    <property type="entry name" value="CBS_dom"/>
</dbReference>
<protein>
    <submittedName>
        <fullName evidence="10">Chloride channel</fullName>
    </submittedName>
</protein>
<feature type="domain" description="CBS" evidence="9">
    <location>
        <begin position="897"/>
        <end position="956"/>
    </location>
</feature>
<sequence length="963" mass="105944">MKQYTEDSAGGMDELTTLLVAVQRPDEESGFSTPPSKLKRKKRVTMMEPSPLSAKNTNTDTLHRTCSSTPSLNKQLIAAGETLTASDRKRRVAQHSGSLDFDRVVNTYSIQAKKDLYGIIEDHDDNDESSYDSEERTFHHGWRRNFPKYKQLPRKEKFFDSRATTRWGLTIACSLMSGLTTVVLVASTEKLVYWRTNYMNALLTSSDSSMVSVFKVFGWYVAANILLAGTAAVLCIFWSPEAVGSGIPEVIGYLNGIRVKKFNRKRLLIVKMVGSFLSVGSSLAVGMEGPLVCIGAIVGASLAHVGSLLSWVLTTFFSGYQSPALTRLWIWATSDLTYFANDAERSNLITIGAACGFAASFGAPIGGLLFILNDISSFFEQSMFLRVLVANALGTFCLALYRGDLSSYGAIQFGTYDEPNDKIFVDRFVEIPFWFILGGIMGVMGGFFCMWFDRVKRWSDRKFDNHILRMARISYITLATSAIMFFLPTMGWLCHDLAEYEEGASLGGVAGILLEKYVDNGINPSTFALLGVAAMMAGIQRSTISTCVVLVEGTGQIRVLLPVITVVVVSNYFAYLVHKDGIYDVLLKIKGYPYLEPAENKQSLDIFEVREIMSSPVVTVQEKERAISLVKLLTACPHNGFPVVDKRGQFKGLVRRNQIVALIECGVFHKPNPDDDISSVSSRETQLFSPKPGAGSYQSMMHWALHVKDDRYDDESPNSQYAQPIQSLDSDEFGETTFLLHVHKILTDVGGKVIDGLSPGPVTTRKIAPRPSFLRPSATNNDSFTTRWITIGGDETMPPINTESLSSPPSGSSQDEDDATQGKEGSPTMEPKRNHGCSEASMGTVDSTVCSTTLTGSVQAAPKGFARVRQDPVEGNVVVSWLHPAHYDDVVNLEAVMNRGTYCIPEHFPVSKAYSLFTKLGLRWIVVVGGERGCDVVGILTRQTLLNGHIYDQTGISMSCFAS</sequence>
<feature type="compositionally biased region" description="Low complexity" evidence="7">
    <location>
        <begin position="804"/>
        <end position="813"/>
    </location>
</feature>
<keyword evidence="1" id="KW-0813">Transport</keyword>
<feature type="transmembrane region" description="Helical" evidence="8">
    <location>
        <begin position="291"/>
        <end position="312"/>
    </location>
</feature>
<feature type="transmembrane region" description="Helical" evidence="8">
    <location>
        <begin position="431"/>
        <end position="452"/>
    </location>
</feature>
<evidence type="ECO:0000256" key="2">
    <source>
        <dbReference type="ARBA" id="ARBA00022737"/>
    </source>
</evidence>
<dbReference type="PROSITE" id="PS51371">
    <property type="entry name" value="CBS"/>
    <property type="match status" value="2"/>
</dbReference>
<evidence type="ECO:0000256" key="5">
    <source>
        <dbReference type="ARBA" id="ARBA00023214"/>
    </source>
</evidence>
<accession>A0A9K3Q8F2</accession>
<dbReference type="Pfam" id="PF00654">
    <property type="entry name" value="Voltage_CLC"/>
    <property type="match status" value="2"/>
</dbReference>
<keyword evidence="3" id="KW-0406">Ion transport</keyword>
<keyword evidence="11" id="KW-1185">Reference proteome</keyword>
<evidence type="ECO:0000313" key="10">
    <source>
        <dbReference type="EMBL" id="KAG7373885.1"/>
    </source>
</evidence>
<feature type="compositionally biased region" description="Polar residues" evidence="7">
    <location>
        <begin position="777"/>
        <end position="788"/>
    </location>
</feature>
<dbReference type="PANTHER" id="PTHR11689">
    <property type="entry name" value="CHLORIDE CHANNEL PROTEIN CLC FAMILY MEMBER"/>
    <property type="match status" value="1"/>
</dbReference>
<feature type="domain" description="CBS" evidence="9">
    <location>
        <begin position="613"/>
        <end position="677"/>
    </location>
</feature>
<name>A0A9K3Q8F2_9STRA</name>
<keyword evidence="2" id="KW-0677">Repeat</keyword>
<evidence type="ECO:0000313" key="11">
    <source>
        <dbReference type="Proteomes" id="UP000693970"/>
    </source>
</evidence>
<feature type="compositionally biased region" description="Polar residues" evidence="7">
    <location>
        <begin position="53"/>
        <end position="68"/>
    </location>
</feature>
<dbReference type="InterPro" id="IPR001807">
    <property type="entry name" value="ClC"/>
</dbReference>
<keyword evidence="4 6" id="KW-0129">CBS domain</keyword>
<evidence type="ECO:0000256" key="8">
    <source>
        <dbReference type="SAM" id="Phobius"/>
    </source>
</evidence>
<keyword evidence="8" id="KW-0472">Membrane</keyword>
<dbReference type="PANTHER" id="PTHR11689:SF161">
    <property type="entry name" value="CHLORIDE CHANNEL PROTEIN"/>
    <property type="match status" value="1"/>
</dbReference>
<feature type="region of interest" description="Disordered" evidence="7">
    <location>
        <begin position="23"/>
        <end position="68"/>
    </location>
</feature>
<dbReference type="GO" id="GO:0015108">
    <property type="term" value="F:chloride transmembrane transporter activity"/>
    <property type="evidence" value="ECO:0007669"/>
    <property type="project" value="InterPro"/>
</dbReference>
<evidence type="ECO:0000256" key="3">
    <source>
        <dbReference type="ARBA" id="ARBA00023065"/>
    </source>
</evidence>
<evidence type="ECO:0000259" key="9">
    <source>
        <dbReference type="PROSITE" id="PS51371"/>
    </source>
</evidence>
<dbReference type="SMART" id="SM00116">
    <property type="entry name" value="CBS"/>
    <property type="match status" value="2"/>
</dbReference>
<dbReference type="Pfam" id="PF00571">
    <property type="entry name" value="CBS"/>
    <property type="match status" value="2"/>
</dbReference>
<feature type="transmembrane region" description="Helical" evidence="8">
    <location>
        <begin position="217"/>
        <end position="238"/>
    </location>
</feature>
<dbReference type="OrthoDB" id="428525at2759"/>
<evidence type="ECO:0000256" key="7">
    <source>
        <dbReference type="SAM" id="MobiDB-lite"/>
    </source>
</evidence>
<gene>
    <name evidence="10" type="ORF">IV203_012980</name>
</gene>
<feature type="transmembrane region" description="Helical" evidence="8">
    <location>
        <begin position="559"/>
        <end position="577"/>
    </location>
</feature>
<dbReference type="AlphaFoldDB" id="A0A9K3Q8F2"/>
<organism evidence="10 11">
    <name type="scientific">Nitzschia inconspicua</name>
    <dbReference type="NCBI Taxonomy" id="303405"/>
    <lineage>
        <taxon>Eukaryota</taxon>
        <taxon>Sar</taxon>
        <taxon>Stramenopiles</taxon>
        <taxon>Ochrophyta</taxon>
        <taxon>Bacillariophyta</taxon>
        <taxon>Bacillariophyceae</taxon>
        <taxon>Bacillariophycidae</taxon>
        <taxon>Bacillariales</taxon>
        <taxon>Bacillariaceae</taxon>
        <taxon>Nitzschia</taxon>
    </lineage>
</organism>
<dbReference type="Proteomes" id="UP000693970">
    <property type="component" value="Unassembled WGS sequence"/>
</dbReference>
<keyword evidence="8" id="KW-1133">Transmembrane helix</keyword>
<keyword evidence="8" id="KW-0812">Transmembrane</keyword>
<evidence type="ECO:0000256" key="4">
    <source>
        <dbReference type="ARBA" id="ARBA00023122"/>
    </source>
</evidence>
<comment type="caution">
    <text evidence="10">The sequence shown here is derived from an EMBL/GenBank/DDBJ whole genome shotgun (WGS) entry which is preliminary data.</text>
</comment>
<feature type="region of interest" description="Disordered" evidence="7">
    <location>
        <begin position="757"/>
        <end position="842"/>
    </location>
</feature>
<reference evidence="10" key="1">
    <citation type="journal article" date="2021" name="Sci. Rep.">
        <title>Diploid genomic architecture of Nitzschia inconspicua, an elite biomass production diatom.</title>
        <authorList>
            <person name="Oliver A."/>
            <person name="Podell S."/>
            <person name="Pinowska A."/>
            <person name="Traller J.C."/>
            <person name="Smith S.R."/>
            <person name="McClure R."/>
            <person name="Beliaev A."/>
            <person name="Bohutskyi P."/>
            <person name="Hill E.A."/>
            <person name="Rabines A."/>
            <person name="Zheng H."/>
            <person name="Allen L.Z."/>
            <person name="Kuo A."/>
            <person name="Grigoriev I.V."/>
            <person name="Allen A.E."/>
            <person name="Hazlebeck D."/>
            <person name="Allen E.E."/>
        </authorList>
    </citation>
    <scope>NUCLEOTIDE SEQUENCE</scope>
    <source>
        <strain evidence="10">Hildebrandi</strain>
    </source>
</reference>
<dbReference type="EMBL" id="JAGRRH010000001">
    <property type="protein sequence ID" value="KAG7373885.1"/>
    <property type="molecule type" value="Genomic_DNA"/>
</dbReference>
<reference evidence="10" key="2">
    <citation type="submission" date="2021-04" db="EMBL/GenBank/DDBJ databases">
        <authorList>
            <person name="Podell S."/>
        </authorList>
    </citation>
    <scope>NUCLEOTIDE SEQUENCE</scope>
    <source>
        <strain evidence="10">Hildebrandi</strain>
    </source>
</reference>
<proteinExistence type="predicted"/>
<keyword evidence="5" id="KW-0868">Chloride</keyword>
<feature type="transmembrane region" description="Helical" evidence="8">
    <location>
        <begin position="267"/>
        <end position="285"/>
    </location>
</feature>
<feature type="transmembrane region" description="Helical" evidence="8">
    <location>
        <begin position="167"/>
        <end position="186"/>
    </location>
</feature>
<dbReference type="GO" id="GO:0016020">
    <property type="term" value="C:membrane"/>
    <property type="evidence" value="ECO:0007669"/>
    <property type="project" value="InterPro"/>
</dbReference>
<dbReference type="InterPro" id="IPR051280">
    <property type="entry name" value="Cl-channel/antiporter"/>
</dbReference>
<evidence type="ECO:0000256" key="1">
    <source>
        <dbReference type="ARBA" id="ARBA00022448"/>
    </source>
</evidence>
<evidence type="ECO:0000256" key="6">
    <source>
        <dbReference type="PROSITE-ProRule" id="PRU00703"/>
    </source>
</evidence>